<dbReference type="EMBL" id="QUNO01000018">
    <property type="protein sequence ID" value="REH35194.1"/>
    <property type="molecule type" value="Genomic_DNA"/>
</dbReference>
<evidence type="ECO:0000313" key="12">
    <source>
        <dbReference type="EMBL" id="REH35194.1"/>
    </source>
</evidence>
<comment type="similarity">
    <text evidence="1 9">Belongs to the thiolase-like superfamily. FabH family.</text>
</comment>
<gene>
    <name evidence="9" type="primary">fabH</name>
    <name evidence="12" type="ORF">BCF44_11854</name>
</gene>
<dbReference type="PANTHER" id="PTHR43091">
    <property type="entry name" value="3-OXOACYL-[ACYL-CARRIER-PROTEIN] SYNTHASE"/>
    <property type="match status" value="1"/>
</dbReference>
<comment type="catalytic activity">
    <reaction evidence="9">
        <text>malonyl-[ACP] + acetyl-CoA + H(+) = 3-oxobutanoyl-[ACP] + CO2 + CoA</text>
        <dbReference type="Rhea" id="RHEA:12080"/>
        <dbReference type="Rhea" id="RHEA-COMP:9623"/>
        <dbReference type="Rhea" id="RHEA-COMP:9625"/>
        <dbReference type="ChEBI" id="CHEBI:15378"/>
        <dbReference type="ChEBI" id="CHEBI:16526"/>
        <dbReference type="ChEBI" id="CHEBI:57287"/>
        <dbReference type="ChEBI" id="CHEBI:57288"/>
        <dbReference type="ChEBI" id="CHEBI:78449"/>
        <dbReference type="ChEBI" id="CHEBI:78450"/>
        <dbReference type="EC" id="2.3.1.180"/>
    </reaction>
</comment>
<name>A0A3E0H036_9PSEU</name>
<dbReference type="PANTHER" id="PTHR43091:SF1">
    <property type="entry name" value="BETA-KETOACYL-[ACYL-CARRIER-PROTEIN] SYNTHASE III, CHLOROPLASTIC"/>
    <property type="match status" value="1"/>
</dbReference>
<organism evidence="12 13">
    <name type="scientific">Kutzneria buriramensis</name>
    <dbReference type="NCBI Taxonomy" id="1045776"/>
    <lineage>
        <taxon>Bacteria</taxon>
        <taxon>Bacillati</taxon>
        <taxon>Actinomycetota</taxon>
        <taxon>Actinomycetes</taxon>
        <taxon>Pseudonocardiales</taxon>
        <taxon>Pseudonocardiaceae</taxon>
        <taxon>Kutzneria</taxon>
    </lineage>
</organism>
<keyword evidence="9" id="KW-0963">Cytoplasm</keyword>
<keyword evidence="6 9" id="KW-0275">Fatty acid biosynthesis</keyword>
<evidence type="ECO:0000256" key="2">
    <source>
        <dbReference type="ARBA" id="ARBA00022516"/>
    </source>
</evidence>
<protein>
    <recommendedName>
        <fullName evidence="9">Beta-ketoacyl-[acyl-carrier-protein] synthase III</fullName>
        <shortName evidence="9">Beta-ketoacyl-ACP synthase III</shortName>
        <shortName evidence="9">KAS III</shortName>
        <ecNumber evidence="9">2.3.1.180</ecNumber>
    </recommendedName>
    <alternativeName>
        <fullName evidence="9">3-oxoacyl-[acyl-carrier-protein] synthase 3</fullName>
    </alternativeName>
    <alternativeName>
        <fullName evidence="9">3-oxoacyl-[acyl-carrier-protein] synthase III</fullName>
    </alternativeName>
</protein>
<keyword evidence="7 9" id="KW-0511">Multifunctional enzyme</keyword>
<dbReference type="AlphaFoldDB" id="A0A3E0H036"/>
<dbReference type="GO" id="GO:0005737">
    <property type="term" value="C:cytoplasm"/>
    <property type="evidence" value="ECO:0007669"/>
    <property type="project" value="UniProtKB-SubCell"/>
</dbReference>
<keyword evidence="5 9" id="KW-0443">Lipid metabolism</keyword>
<dbReference type="NCBIfam" id="TIGR00747">
    <property type="entry name" value="fabH"/>
    <property type="match status" value="1"/>
</dbReference>
<dbReference type="CDD" id="cd00830">
    <property type="entry name" value="KAS_III"/>
    <property type="match status" value="1"/>
</dbReference>
<evidence type="ECO:0000259" key="11">
    <source>
        <dbReference type="Pfam" id="PF08545"/>
    </source>
</evidence>
<feature type="active site" evidence="9">
    <location>
        <position position="294"/>
    </location>
</feature>
<feature type="region of interest" description="ACP-binding" evidence="9">
    <location>
        <begin position="264"/>
        <end position="268"/>
    </location>
</feature>
<dbReference type="InterPro" id="IPR004655">
    <property type="entry name" value="FabH"/>
</dbReference>
<accession>A0A3E0H036</accession>
<evidence type="ECO:0000256" key="1">
    <source>
        <dbReference type="ARBA" id="ARBA00008642"/>
    </source>
</evidence>
<comment type="function">
    <text evidence="9">Catalyzes the condensation reaction of fatty acid synthesis by the addition to an acyl acceptor of two carbons from malonyl-ACP. Catalyzes the first condensation reaction which initiates fatty acid synthesis and may therefore play a role in governing the total rate of fatty acid production. Possesses both acetoacetyl-ACP synthase and acetyl transacylase activities. Its substrate specificity determines the biosynthesis of branched-chain and/or straight-chain of fatty acids.</text>
</comment>
<dbReference type="GO" id="GO:0033818">
    <property type="term" value="F:beta-ketoacyl-acyl-carrier-protein synthase III activity"/>
    <property type="evidence" value="ECO:0007669"/>
    <property type="project" value="UniProtKB-UniRule"/>
</dbReference>
<evidence type="ECO:0000313" key="13">
    <source>
        <dbReference type="Proteomes" id="UP000256269"/>
    </source>
</evidence>
<dbReference type="Pfam" id="PF08541">
    <property type="entry name" value="ACP_syn_III_C"/>
    <property type="match status" value="1"/>
</dbReference>
<evidence type="ECO:0000256" key="8">
    <source>
        <dbReference type="ARBA" id="ARBA00023315"/>
    </source>
</evidence>
<dbReference type="UniPathway" id="UPA00094"/>
<dbReference type="SUPFAM" id="SSF53901">
    <property type="entry name" value="Thiolase-like"/>
    <property type="match status" value="1"/>
</dbReference>
<dbReference type="Pfam" id="PF08545">
    <property type="entry name" value="ACP_syn_III"/>
    <property type="match status" value="1"/>
</dbReference>
<comment type="subcellular location">
    <subcellularLocation>
        <location evidence="9">Cytoplasm</location>
    </subcellularLocation>
</comment>
<comment type="caution">
    <text evidence="12">The sequence shown here is derived from an EMBL/GenBank/DDBJ whole genome shotgun (WGS) entry which is preliminary data.</text>
</comment>
<reference evidence="12 13" key="1">
    <citation type="submission" date="2018-08" db="EMBL/GenBank/DDBJ databases">
        <title>Genomic Encyclopedia of Archaeal and Bacterial Type Strains, Phase II (KMG-II): from individual species to whole genera.</title>
        <authorList>
            <person name="Goeker M."/>
        </authorList>
    </citation>
    <scope>NUCLEOTIDE SEQUENCE [LARGE SCALE GENOMIC DNA]</scope>
    <source>
        <strain evidence="12 13">DSM 45791</strain>
    </source>
</reference>
<evidence type="ECO:0000256" key="6">
    <source>
        <dbReference type="ARBA" id="ARBA00023160"/>
    </source>
</evidence>
<dbReference type="NCBIfam" id="NF006829">
    <property type="entry name" value="PRK09352.1"/>
    <property type="match status" value="1"/>
</dbReference>
<dbReference type="Proteomes" id="UP000256269">
    <property type="component" value="Unassembled WGS sequence"/>
</dbReference>
<evidence type="ECO:0000256" key="7">
    <source>
        <dbReference type="ARBA" id="ARBA00023268"/>
    </source>
</evidence>
<proteinExistence type="inferred from homology"/>
<keyword evidence="4 9" id="KW-0276">Fatty acid metabolism</keyword>
<dbReference type="GO" id="GO:0006633">
    <property type="term" value="P:fatty acid biosynthetic process"/>
    <property type="evidence" value="ECO:0007669"/>
    <property type="project" value="UniProtKB-UniRule"/>
</dbReference>
<dbReference type="InterPro" id="IPR016039">
    <property type="entry name" value="Thiolase-like"/>
</dbReference>
<comment type="pathway">
    <text evidence="9">Lipid metabolism; fatty acid biosynthesis.</text>
</comment>
<dbReference type="RefSeq" id="WP_342775708.1">
    <property type="nucleotide sequence ID" value="NZ_CP144375.1"/>
</dbReference>
<evidence type="ECO:0000259" key="10">
    <source>
        <dbReference type="Pfam" id="PF08541"/>
    </source>
</evidence>
<feature type="domain" description="Beta-ketoacyl-[acyl-carrier-protein] synthase III N-terminal" evidence="11">
    <location>
        <begin position="117"/>
        <end position="194"/>
    </location>
</feature>
<feature type="domain" description="Beta-ketoacyl-[acyl-carrier-protein] synthase III C-terminal" evidence="10">
    <location>
        <begin position="247"/>
        <end position="335"/>
    </location>
</feature>
<comment type="domain">
    <text evidence="9">The last Arg residue of the ACP-binding site is essential for the weak association between ACP/AcpP and FabH.</text>
</comment>
<dbReference type="InterPro" id="IPR013747">
    <property type="entry name" value="ACP_syn_III_C"/>
</dbReference>
<keyword evidence="2 9" id="KW-0444">Lipid biosynthesis</keyword>
<dbReference type="InterPro" id="IPR013751">
    <property type="entry name" value="ACP_syn_III_N"/>
</dbReference>
<comment type="subunit">
    <text evidence="9">Homodimer.</text>
</comment>
<evidence type="ECO:0000256" key="3">
    <source>
        <dbReference type="ARBA" id="ARBA00022679"/>
    </source>
</evidence>
<evidence type="ECO:0000256" key="4">
    <source>
        <dbReference type="ARBA" id="ARBA00022832"/>
    </source>
</evidence>
<feature type="active site" evidence="9">
    <location>
        <position position="123"/>
    </location>
</feature>
<dbReference type="GO" id="GO:0004315">
    <property type="term" value="F:3-oxoacyl-[acyl-carrier-protein] synthase activity"/>
    <property type="evidence" value="ECO:0007669"/>
    <property type="project" value="InterPro"/>
</dbReference>
<sequence length="338" mass="35007">MRASIRTSAPVRHAAMLGIGAYRPRLVVDNDQVAGLIDSSDEWIRTRSGIRSRRWASEDETIVEMAVAAATAAIERSGVDPARIGCVLLATISHLKQTPAAASEVATRVGAVNAGSMDISAACAGFCYGLALAGDIVRGGSAETVLVIGVERMTDIIDGRDRGTAFLFADGAGAAVVGASDEPGIGPVVWGSDGSQADLIGQDHSWLDWRDQVAKDPSAEAPAMRMHGQPVYRWATVEMAKVARRTLEAAGIEPGDLGAFIPHQANDRITEALARSLRLPSTVAVARDVVEQGNSSAASIPLAMDALLSSGAARSGDTALLLGFGAGLSFAGQVVVLP</sequence>
<dbReference type="EC" id="2.3.1.180" evidence="9"/>
<evidence type="ECO:0000256" key="5">
    <source>
        <dbReference type="ARBA" id="ARBA00023098"/>
    </source>
</evidence>
<keyword evidence="8 9" id="KW-0012">Acyltransferase</keyword>
<feature type="active site" evidence="9">
    <location>
        <position position="263"/>
    </location>
</feature>
<dbReference type="HAMAP" id="MF_01815">
    <property type="entry name" value="FabH"/>
    <property type="match status" value="1"/>
</dbReference>
<evidence type="ECO:0000256" key="9">
    <source>
        <dbReference type="HAMAP-Rule" id="MF_01815"/>
    </source>
</evidence>
<dbReference type="Gene3D" id="3.40.47.10">
    <property type="match status" value="2"/>
</dbReference>
<keyword evidence="3 9" id="KW-0808">Transferase</keyword>
<keyword evidence="13" id="KW-1185">Reference proteome</keyword>